<dbReference type="Pfam" id="PF00067">
    <property type="entry name" value="p450"/>
    <property type="match status" value="1"/>
</dbReference>
<dbReference type="InterPro" id="IPR001128">
    <property type="entry name" value="Cyt_P450"/>
</dbReference>
<keyword evidence="12" id="KW-1185">Reference proteome</keyword>
<evidence type="ECO:0000256" key="10">
    <source>
        <dbReference type="ARBA" id="ARBA00023136"/>
    </source>
</evidence>
<dbReference type="AlphaFoldDB" id="A0AAW0JRZ1"/>
<dbReference type="GO" id="GO:0016020">
    <property type="term" value="C:membrane"/>
    <property type="evidence" value="ECO:0007669"/>
    <property type="project" value="UniProtKB-SubCell"/>
</dbReference>
<comment type="similarity">
    <text evidence="2">Belongs to the cytochrome P450 family.</text>
</comment>
<dbReference type="InterPro" id="IPR050665">
    <property type="entry name" value="Cytochrome_P450_Monooxygen"/>
</dbReference>
<evidence type="ECO:0000256" key="7">
    <source>
        <dbReference type="ARBA" id="ARBA00023002"/>
    </source>
</evidence>
<dbReference type="InterPro" id="IPR036396">
    <property type="entry name" value="Cyt_P450_sf"/>
</dbReference>
<keyword evidence="7" id="KW-0560">Oxidoreductase</keyword>
<dbReference type="PANTHER" id="PTHR24282:SF255">
    <property type="entry name" value="CYTOCHROME P450 72A11-RELATED"/>
    <property type="match status" value="1"/>
</dbReference>
<name>A0AAW0JRZ1_QUESU</name>
<evidence type="ECO:0000256" key="3">
    <source>
        <dbReference type="ARBA" id="ARBA00022617"/>
    </source>
</evidence>
<keyword evidence="3" id="KW-0349">Heme</keyword>
<proteinExistence type="inferred from homology"/>
<keyword evidence="8" id="KW-0408">Iron</keyword>
<dbReference type="PANTHER" id="PTHR24282">
    <property type="entry name" value="CYTOCHROME P450 FAMILY MEMBER"/>
    <property type="match status" value="1"/>
</dbReference>
<dbReference type="GO" id="GO:0005506">
    <property type="term" value="F:iron ion binding"/>
    <property type="evidence" value="ECO:0007669"/>
    <property type="project" value="InterPro"/>
</dbReference>
<keyword evidence="5" id="KW-0479">Metal-binding</keyword>
<comment type="subcellular location">
    <subcellularLocation>
        <location evidence="1">Membrane</location>
        <topology evidence="1">Single-pass membrane protein</topology>
    </subcellularLocation>
</comment>
<evidence type="ECO:0000256" key="8">
    <source>
        <dbReference type="ARBA" id="ARBA00023004"/>
    </source>
</evidence>
<dbReference type="GO" id="GO:0016705">
    <property type="term" value="F:oxidoreductase activity, acting on paired donors, with incorporation or reduction of molecular oxygen"/>
    <property type="evidence" value="ECO:0007669"/>
    <property type="project" value="InterPro"/>
</dbReference>
<keyword evidence="9" id="KW-0503">Monooxygenase</keyword>
<evidence type="ECO:0000256" key="1">
    <source>
        <dbReference type="ARBA" id="ARBA00004167"/>
    </source>
</evidence>
<reference evidence="11 12" key="1">
    <citation type="journal article" date="2018" name="Sci. Data">
        <title>The draft genome sequence of cork oak.</title>
        <authorList>
            <person name="Ramos A.M."/>
            <person name="Usie A."/>
            <person name="Barbosa P."/>
            <person name="Barros P.M."/>
            <person name="Capote T."/>
            <person name="Chaves I."/>
            <person name="Simoes F."/>
            <person name="Abreu I."/>
            <person name="Carrasquinho I."/>
            <person name="Faro C."/>
            <person name="Guimaraes J.B."/>
            <person name="Mendonca D."/>
            <person name="Nobrega F."/>
            <person name="Rodrigues L."/>
            <person name="Saibo N.J.M."/>
            <person name="Varela M.C."/>
            <person name="Egas C."/>
            <person name="Matos J."/>
            <person name="Miguel C.M."/>
            <person name="Oliveira M.M."/>
            <person name="Ricardo C.P."/>
            <person name="Goncalves S."/>
        </authorList>
    </citation>
    <scope>NUCLEOTIDE SEQUENCE [LARGE SCALE GENOMIC DNA]</scope>
    <source>
        <strain evidence="12">cv. HL8</strain>
    </source>
</reference>
<gene>
    <name evidence="11" type="primary">C7A29_1</name>
    <name evidence="11" type="ORF">CFP56_029036</name>
</gene>
<evidence type="ECO:0000256" key="2">
    <source>
        <dbReference type="ARBA" id="ARBA00010617"/>
    </source>
</evidence>
<dbReference type="GO" id="GO:0004497">
    <property type="term" value="F:monooxygenase activity"/>
    <property type="evidence" value="ECO:0007669"/>
    <property type="project" value="UniProtKB-KW"/>
</dbReference>
<keyword evidence="10" id="KW-0472">Membrane</keyword>
<protein>
    <submittedName>
        <fullName evidence="11">Cytochrome p450 cyp72a219</fullName>
    </submittedName>
</protein>
<evidence type="ECO:0000256" key="5">
    <source>
        <dbReference type="ARBA" id="ARBA00022723"/>
    </source>
</evidence>
<evidence type="ECO:0000256" key="6">
    <source>
        <dbReference type="ARBA" id="ARBA00022989"/>
    </source>
</evidence>
<keyword evidence="4" id="KW-0812">Transmembrane</keyword>
<dbReference type="Gene3D" id="1.10.630.10">
    <property type="entry name" value="Cytochrome P450"/>
    <property type="match status" value="1"/>
</dbReference>
<accession>A0AAW0JRZ1</accession>
<dbReference type="Proteomes" id="UP000237347">
    <property type="component" value="Unassembled WGS sequence"/>
</dbReference>
<comment type="caution">
    <text evidence="11">The sequence shown here is derived from an EMBL/GenBank/DDBJ whole genome shotgun (WGS) entry which is preliminary data.</text>
</comment>
<dbReference type="SUPFAM" id="SSF48264">
    <property type="entry name" value="Cytochrome P450"/>
    <property type="match status" value="1"/>
</dbReference>
<evidence type="ECO:0000313" key="11">
    <source>
        <dbReference type="EMBL" id="KAK7829513.1"/>
    </source>
</evidence>
<evidence type="ECO:0000313" key="12">
    <source>
        <dbReference type="Proteomes" id="UP000237347"/>
    </source>
</evidence>
<dbReference type="GO" id="GO:0020037">
    <property type="term" value="F:heme binding"/>
    <property type="evidence" value="ECO:0007669"/>
    <property type="project" value="InterPro"/>
</dbReference>
<sequence>GDDAKDFNPDRFAEGVSKATRGQVSFFPFGWGPRICIEQHFSMIEAQMALLMILLCFSFELSSSYAHASLSSLKIITLQPQYGAHIILHKL</sequence>
<organism evidence="11 12">
    <name type="scientific">Quercus suber</name>
    <name type="common">Cork oak</name>
    <dbReference type="NCBI Taxonomy" id="58331"/>
    <lineage>
        <taxon>Eukaryota</taxon>
        <taxon>Viridiplantae</taxon>
        <taxon>Streptophyta</taxon>
        <taxon>Embryophyta</taxon>
        <taxon>Tracheophyta</taxon>
        <taxon>Spermatophyta</taxon>
        <taxon>Magnoliopsida</taxon>
        <taxon>eudicotyledons</taxon>
        <taxon>Gunneridae</taxon>
        <taxon>Pentapetalae</taxon>
        <taxon>rosids</taxon>
        <taxon>fabids</taxon>
        <taxon>Fagales</taxon>
        <taxon>Fagaceae</taxon>
        <taxon>Quercus</taxon>
    </lineage>
</organism>
<feature type="non-terminal residue" evidence="11">
    <location>
        <position position="1"/>
    </location>
</feature>
<evidence type="ECO:0000256" key="9">
    <source>
        <dbReference type="ARBA" id="ARBA00023033"/>
    </source>
</evidence>
<dbReference type="EMBL" id="PKMF04000480">
    <property type="protein sequence ID" value="KAK7829513.1"/>
    <property type="molecule type" value="Genomic_DNA"/>
</dbReference>
<evidence type="ECO:0000256" key="4">
    <source>
        <dbReference type="ARBA" id="ARBA00022692"/>
    </source>
</evidence>
<keyword evidence="6" id="KW-1133">Transmembrane helix</keyword>